<dbReference type="Pfam" id="PF00001">
    <property type="entry name" value="7tm_1"/>
    <property type="match status" value="1"/>
</dbReference>
<dbReference type="Gene3D" id="1.20.1070.10">
    <property type="entry name" value="Rhodopsin 7-helix transmembrane proteins"/>
    <property type="match status" value="1"/>
</dbReference>
<feature type="transmembrane region" description="Helical" evidence="7">
    <location>
        <begin position="171"/>
        <end position="190"/>
    </location>
</feature>
<dbReference type="AlphaFoldDB" id="A0ABD0JDE8"/>
<evidence type="ECO:0000256" key="4">
    <source>
        <dbReference type="ARBA" id="ARBA00022989"/>
    </source>
</evidence>
<evidence type="ECO:0000256" key="5">
    <source>
        <dbReference type="ARBA" id="ARBA00023136"/>
    </source>
</evidence>
<sequence>MRILSDASHLLFSATWVQPASTLIGTNRMDPPNATTVQNNSSDDEDSDCVICDYHLSVGMKTIRVLLGLCIMGSNSVMVVAVLRAHSLQMALRALLVNLALADALMGLAFTYLTLVVDVWTDFSLECGIRYGSLSYLEIVTLYSILIFSVEKVITLARPLTADQLVTKKTLAVALTLLWLLPVAMTAIAYEMRDSQVTECYFSRFTGTGAFLIFASINVIAVAFVIVCQIVIFVIAMIQVNKIAPTMVGQAENTGQVTRSRMSLKVAVTTLTVVAPFLLCSTPLLGGYLYLAVHPEARVSKSYLQVITIKFIFAMLNCAVDPIVFTIRLRSVRFELKRIVHGATKGRLFVSVKDPSLAATSAAGMRT</sequence>
<dbReference type="CDD" id="cd00637">
    <property type="entry name" value="7tm_classA_rhodopsin-like"/>
    <property type="match status" value="1"/>
</dbReference>
<dbReference type="SUPFAM" id="SSF81321">
    <property type="entry name" value="Family A G protein-coupled receptor-like"/>
    <property type="match status" value="1"/>
</dbReference>
<comment type="caution">
    <text evidence="9">The sequence shown here is derived from an EMBL/GenBank/DDBJ whole genome shotgun (WGS) entry which is preliminary data.</text>
</comment>
<evidence type="ECO:0000259" key="8">
    <source>
        <dbReference type="PROSITE" id="PS50262"/>
    </source>
</evidence>
<feature type="transmembrane region" description="Helical" evidence="7">
    <location>
        <begin position="63"/>
        <end position="83"/>
    </location>
</feature>
<protein>
    <recommendedName>
        <fullName evidence="8">G-protein coupled receptors family 1 profile domain-containing protein</fullName>
    </recommendedName>
</protein>
<dbReference type="InterPro" id="IPR017452">
    <property type="entry name" value="GPCR_Rhodpsn_7TM"/>
</dbReference>
<comment type="subcellular location">
    <subcellularLocation>
        <location evidence="1">Cell membrane</location>
        <topology evidence="1">Multi-pass membrane protein</topology>
    </subcellularLocation>
</comment>
<feature type="transmembrane region" description="Helical" evidence="7">
    <location>
        <begin position="129"/>
        <end position="150"/>
    </location>
</feature>
<keyword evidence="2" id="KW-1003">Cell membrane</keyword>
<keyword evidence="5 7" id="KW-0472">Membrane</keyword>
<evidence type="ECO:0000313" key="9">
    <source>
        <dbReference type="EMBL" id="KAK7471482.1"/>
    </source>
</evidence>
<dbReference type="PROSITE" id="PS50262">
    <property type="entry name" value="G_PROTEIN_RECEP_F1_2"/>
    <property type="match status" value="1"/>
</dbReference>
<feature type="transmembrane region" description="Helical" evidence="7">
    <location>
        <begin position="266"/>
        <end position="291"/>
    </location>
</feature>
<feature type="domain" description="G-protein coupled receptors family 1 profile" evidence="8">
    <location>
        <begin position="74"/>
        <end position="325"/>
    </location>
</feature>
<dbReference type="GO" id="GO:0005886">
    <property type="term" value="C:plasma membrane"/>
    <property type="evidence" value="ECO:0007669"/>
    <property type="project" value="UniProtKB-SubCell"/>
</dbReference>
<reference evidence="9 10" key="1">
    <citation type="journal article" date="2023" name="Sci. Data">
        <title>Genome assembly of the Korean intertidal mud-creeper Batillaria attramentaria.</title>
        <authorList>
            <person name="Patra A.K."/>
            <person name="Ho P.T."/>
            <person name="Jun S."/>
            <person name="Lee S.J."/>
            <person name="Kim Y."/>
            <person name="Won Y.J."/>
        </authorList>
    </citation>
    <scope>NUCLEOTIDE SEQUENCE [LARGE SCALE GENOMIC DNA]</scope>
    <source>
        <strain evidence="9">Wonlab-2016</strain>
    </source>
</reference>
<feature type="transmembrane region" description="Helical" evidence="7">
    <location>
        <begin position="95"/>
        <end position="117"/>
    </location>
</feature>
<name>A0ABD0JDE8_9CAEN</name>
<evidence type="ECO:0000256" key="1">
    <source>
        <dbReference type="ARBA" id="ARBA00004651"/>
    </source>
</evidence>
<evidence type="ECO:0000256" key="6">
    <source>
        <dbReference type="SAM" id="MobiDB-lite"/>
    </source>
</evidence>
<dbReference type="EMBL" id="JACVVK020000491">
    <property type="protein sequence ID" value="KAK7471482.1"/>
    <property type="molecule type" value="Genomic_DNA"/>
</dbReference>
<accession>A0ABD0JDE8</accession>
<keyword evidence="3 7" id="KW-0812">Transmembrane</keyword>
<evidence type="ECO:0000256" key="2">
    <source>
        <dbReference type="ARBA" id="ARBA00022475"/>
    </source>
</evidence>
<feature type="transmembrane region" description="Helical" evidence="7">
    <location>
        <begin position="210"/>
        <end position="238"/>
    </location>
</feature>
<dbReference type="PRINTS" id="PR00237">
    <property type="entry name" value="GPCRRHODOPSN"/>
</dbReference>
<keyword evidence="4 7" id="KW-1133">Transmembrane helix</keyword>
<proteinExistence type="predicted"/>
<dbReference type="PANTHER" id="PTHR22750">
    <property type="entry name" value="G-PROTEIN COUPLED RECEPTOR"/>
    <property type="match status" value="1"/>
</dbReference>
<evidence type="ECO:0000313" key="10">
    <source>
        <dbReference type="Proteomes" id="UP001519460"/>
    </source>
</evidence>
<feature type="region of interest" description="Disordered" evidence="6">
    <location>
        <begin position="27"/>
        <end position="46"/>
    </location>
</feature>
<feature type="transmembrane region" description="Helical" evidence="7">
    <location>
        <begin position="303"/>
        <end position="327"/>
    </location>
</feature>
<evidence type="ECO:0000256" key="3">
    <source>
        <dbReference type="ARBA" id="ARBA00022692"/>
    </source>
</evidence>
<organism evidence="9 10">
    <name type="scientific">Batillaria attramentaria</name>
    <dbReference type="NCBI Taxonomy" id="370345"/>
    <lineage>
        <taxon>Eukaryota</taxon>
        <taxon>Metazoa</taxon>
        <taxon>Spiralia</taxon>
        <taxon>Lophotrochozoa</taxon>
        <taxon>Mollusca</taxon>
        <taxon>Gastropoda</taxon>
        <taxon>Caenogastropoda</taxon>
        <taxon>Sorbeoconcha</taxon>
        <taxon>Cerithioidea</taxon>
        <taxon>Batillariidae</taxon>
        <taxon>Batillaria</taxon>
    </lineage>
</organism>
<dbReference type="InterPro" id="IPR000276">
    <property type="entry name" value="GPCR_Rhodpsn"/>
</dbReference>
<evidence type="ECO:0000256" key="7">
    <source>
        <dbReference type="SAM" id="Phobius"/>
    </source>
</evidence>
<keyword evidence="10" id="KW-1185">Reference proteome</keyword>
<gene>
    <name evidence="9" type="ORF">BaRGS_00035876</name>
</gene>
<dbReference type="Proteomes" id="UP001519460">
    <property type="component" value="Unassembled WGS sequence"/>
</dbReference>